<dbReference type="PANTHER" id="PTHR42939:SF3">
    <property type="entry name" value="ABC TRANSPORTER ATP-BINDING COMPONENT"/>
    <property type="match status" value="1"/>
</dbReference>
<keyword evidence="1" id="KW-0813">Transport</keyword>
<dbReference type="EMBL" id="QRMI01000028">
    <property type="protein sequence ID" value="RHJ59923.1"/>
    <property type="molecule type" value="Genomic_DNA"/>
</dbReference>
<keyword evidence="3 5" id="KW-0067">ATP-binding</keyword>
<reference evidence="7 8" key="1">
    <citation type="submission" date="2018-08" db="EMBL/GenBank/DDBJ databases">
        <title>A genome reference for cultivated species of the human gut microbiota.</title>
        <authorList>
            <person name="Zou Y."/>
            <person name="Xue W."/>
            <person name="Luo G."/>
        </authorList>
    </citation>
    <scope>NUCLEOTIDE SEQUENCE [LARGE SCALE GENOMIC DNA]</scope>
    <source>
        <strain evidence="6 8">AM09-9</strain>
        <strain evidence="5 7">TF11-7</strain>
    </source>
</reference>
<evidence type="ECO:0000313" key="6">
    <source>
        <dbReference type="EMBL" id="RHJ59923.1"/>
    </source>
</evidence>
<dbReference type="PANTHER" id="PTHR42939">
    <property type="entry name" value="ABC TRANSPORTER ATP-BINDING PROTEIN ALBC-RELATED"/>
    <property type="match status" value="1"/>
</dbReference>
<dbReference type="InterPro" id="IPR003593">
    <property type="entry name" value="AAA+_ATPase"/>
</dbReference>
<dbReference type="InterPro" id="IPR003439">
    <property type="entry name" value="ABC_transporter-like_ATP-bd"/>
</dbReference>
<evidence type="ECO:0000256" key="2">
    <source>
        <dbReference type="ARBA" id="ARBA00022741"/>
    </source>
</evidence>
<organism evidence="5 7">
    <name type="scientific">[Ruminococcus] lactaris</name>
    <dbReference type="NCBI Taxonomy" id="46228"/>
    <lineage>
        <taxon>Bacteria</taxon>
        <taxon>Bacillati</taxon>
        <taxon>Bacillota</taxon>
        <taxon>Clostridia</taxon>
        <taxon>Lachnospirales</taxon>
        <taxon>Lachnospiraceae</taxon>
        <taxon>Mediterraneibacter</taxon>
    </lineage>
</organism>
<comment type="caution">
    <text evidence="5">The sequence shown here is derived from an EMBL/GenBank/DDBJ whole genome shotgun (WGS) entry which is preliminary data.</text>
</comment>
<evidence type="ECO:0000259" key="4">
    <source>
        <dbReference type="PROSITE" id="PS50893"/>
    </source>
</evidence>
<dbReference type="Pfam" id="PF00005">
    <property type="entry name" value="ABC_tran"/>
    <property type="match status" value="1"/>
</dbReference>
<feature type="domain" description="ABC transporter" evidence="4">
    <location>
        <begin position="2"/>
        <end position="227"/>
    </location>
</feature>
<keyword evidence="2" id="KW-0547">Nucleotide-binding</keyword>
<evidence type="ECO:0000256" key="1">
    <source>
        <dbReference type="ARBA" id="ARBA00022448"/>
    </source>
</evidence>
<evidence type="ECO:0000313" key="7">
    <source>
        <dbReference type="Proteomes" id="UP000260793"/>
    </source>
</evidence>
<evidence type="ECO:0000313" key="8">
    <source>
        <dbReference type="Proteomes" id="UP000285832"/>
    </source>
</evidence>
<dbReference type="RefSeq" id="WP_117688398.1">
    <property type="nucleotide sequence ID" value="NZ_DXNI01000012.1"/>
</dbReference>
<dbReference type="CDD" id="cd03230">
    <property type="entry name" value="ABC_DR_subfamily_A"/>
    <property type="match status" value="1"/>
</dbReference>
<dbReference type="AlphaFoldDB" id="A0A3E4LL86"/>
<dbReference type="InterPro" id="IPR051782">
    <property type="entry name" value="ABC_Transporter_VariousFunc"/>
</dbReference>
<dbReference type="Gene3D" id="3.40.50.300">
    <property type="entry name" value="P-loop containing nucleotide triphosphate hydrolases"/>
    <property type="match status" value="1"/>
</dbReference>
<dbReference type="InterPro" id="IPR027417">
    <property type="entry name" value="P-loop_NTPase"/>
</dbReference>
<dbReference type="SUPFAM" id="SSF52540">
    <property type="entry name" value="P-loop containing nucleoside triphosphate hydrolases"/>
    <property type="match status" value="1"/>
</dbReference>
<dbReference type="GO" id="GO:0016887">
    <property type="term" value="F:ATP hydrolysis activity"/>
    <property type="evidence" value="ECO:0007669"/>
    <property type="project" value="InterPro"/>
</dbReference>
<dbReference type="Proteomes" id="UP000260793">
    <property type="component" value="Unassembled WGS sequence"/>
</dbReference>
<dbReference type="GO" id="GO:0005524">
    <property type="term" value="F:ATP binding"/>
    <property type="evidence" value="ECO:0007669"/>
    <property type="project" value="UniProtKB-KW"/>
</dbReference>
<evidence type="ECO:0000256" key="3">
    <source>
        <dbReference type="ARBA" id="ARBA00022840"/>
    </source>
</evidence>
<protein>
    <submittedName>
        <fullName evidence="5">ABC transporter ATP-binding protein</fullName>
    </submittedName>
</protein>
<gene>
    <name evidence="6" type="ORF">DW116_10350</name>
    <name evidence="5" type="ORF">DXD17_10405</name>
</gene>
<dbReference type="Proteomes" id="UP000285832">
    <property type="component" value="Unassembled WGS sequence"/>
</dbReference>
<proteinExistence type="predicted"/>
<dbReference type="PROSITE" id="PS50893">
    <property type="entry name" value="ABC_TRANSPORTER_2"/>
    <property type="match status" value="1"/>
</dbReference>
<sequence>MLSIKNFKKKYDEFELDCTMKVEEGQITGIVGENGAGKSTTFKAILGLVKGDSGCITLFGKDPQQLTREDKEKIGVAFTDAGFSAYLRIKDVVPVLSNVYPSFEKEKFLKYCENLKLPLDKKLKEFSTGMKAKLNVLIAVSHRAPFLILDEPTAGLDVTAREQVLDLLRGYMSENEERSILVSSHISSDLEGLCDDIYMIHEGKIILHETMDEILNSYGVLKVTEEQWQRLDKSYLLRKKKESYGYACLTGQKRYYVENNPDVTVENGNLDEVIIMMIRGEAV</sequence>
<dbReference type="SMART" id="SM00382">
    <property type="entry name" value="AAA"/>
    <property type="match status" value="1"/>
</dbReference>
<evidence type="ECO:0000313" key="5">
    <source>
        <dbReference type="EMBL" id="RGK38229.1"/>
    </source>
</evidence>
<accession>A0A3E4LL86</accession>
<name>A0A3E4LL86_9FIRM</name>
<dbReference type="EMBL" id="QSQN01000028">
    <property type="protein sequence ID" value="RGK38229.1"/>
    <property type="molecule type" value="Genomic_DNA"/>
</dbReference>